<keyword evidence="1" id="KW-0812">Transmembrane</keyword>
<dbReference type="Pfam" id="PF11750">
    <property type="entry name" value="DUF3307"/>
    <property type="match status" value="1"/>
</dbReference>
<dbReference type="EMBL" id="AQHW01000025">
    <property type="protein sequence ID" value="KKB49294.1"/>
    <property type="molecule type" value="Genomic_DNA"/>
</dbReference>
<keyword evidence="1" id="KW-1133">Transmembrane helix</keyword>
<sequence>MELTDLNLLLKLLFSHLIVDFILQTNKIVRKKREGKYQYHIIHSLTQALVTYIVAGLWNCWFIIPIIFITHFAIDLWKITQKEKLYSFIIDQVLHILVLCTLWVVITKQYAAVGDILQNIMKCDKCWIYLIGYLLILKPASIFLGLFTKRWREKGNVSESLQNAGQWIGYLERILIITFILIGKIEAIGFLLAAKSIFRFGELNKSKEIKTTEYVLIGTLASFTIAIIIGLIMNWLSTYPGSVI</sequence>
<keyword evidence="3" id="KW-1185">Reference proteome</keyword>
<dbReference type="InterPro" id="IPR021737">
    <property type="entry name" value="Phage_phiKZ_Orf197"/>
</dbReference>
<organism evidence="2 3">
    <name type="scientific">Parabacteroides gordonii MS-1 = DSM 23371</name>
    <dbReference type="NCBI Taxonomy" id="1203610"/>
    <lineage>
        <taxon>Bacteria</taxon>
        <taxon>Pseudomonadati</taxon>
        <taxon>Bacteroidota</taxon>
        <taxon>Bacteroidia</taxon>
        <taxon>Bacteroidales</taxon>
        <taxon>Tannerellaceae</taxon>
        <taxon>Parabacteroides</taxon>
    </lineage>
</organism>
<name>A0A0F5IUR6_9BACT</name>
<dbReference type="HOGENOM" id="CLU_072282_2_0_10"/>
<dbReference type="RefSeq" id="WP_028729145.1">
    <property type="nucleotide sequence ID" value="NZ_KE386763.1"/>
</dbReference>
<feature type="transmembrane region" description="Helical" evidence="1">
    <location>
        <begin position="86"/>
        <end position="106"/>
    </location>
</feature>
<protein>
    <recommendedName>
        <fullName evidence="4">DUF3307 domain-containing protein</fullName>
    </recommendedName>
</protein>
<comment type="caution">
    <text evidence="2">The sequence shown here is derived from an EMBL/GenBank/DDBJ whole genome shotgun (WGS) entry which is preliminary data.</text>
</comment>
<accession>A0A0F5IUR6</accession>
<reference evidence="2 3" key="1">
    <citation type="submission" date="2013-04" db="EMBL/GenBank/DDBJ databases">
        <title>The Genome Sequence of Parabacteroides gordonii DSM 23371.</title>
        <authorList>
            <consortium name="The Broad Institute Genomics Platform"/>
            <person name="Earl A."/>
            <person name="Ward D."/>
            <person name="Feldgarden M."/>
            <person name="Gevers D."/>
            <person name="Martens E."/>
            <person name="Sakamoto M."/>
            <person name="Benno Y."/>
            <person name="Suzuki N."/>
            <person name="Matsunaga N."/>
            <person name="Koshihara K."/>
            <person name="Seki M."/>
            <person name="Komiya H."/>
            <person name="Walker B."/>
            <person name="Young S."/>
            <person name="Zeng Q."/>
            <person name="Gargeya S."/>
            <person name="Fitzgerald M."/>
            <person name="Haas B."/>
            <person name="Abouelleil A."/>
            <person name="Allen A.W."/>
            <person name="Alvarado L."/>
            <person name="Arachchi H.M."/>
            <person name="Berlin A.M."/>
            <person name="Chapman S.B."/>
            <person name="Gainer-Dewar J."/>
            <person name="Goldberg J."/>
            <person name="Griggs A."/>
            <person name="Gujja S."/>
            <person name="Hansen M."/>
            <person name="Howarth C."/>
            <person name="Imamovic A."/>
            <person name="Ireland A."/>
            <person name="Larimer J."/>
            <person name="McCowan C."/>
            <person name="Murphy C."/>
            <person name="Pearson M."/>
            <person name="Poon T.W."/>
            <person name="Priest M."/>
            <person name="Roberts A."/>
            <person name="Saif S."/>
            <person name="Shea T."/>
            <person name="Sisk P."/>
            <person name="Sykes S."/>
            <person name="Wortman J."/>
            <person name="Nusbaum C."/>
            <person name="Birren B."/>
        </authorList>
    </citation>
    <scope>NUCLEOTIDE SEQUENCE [LARGE SCALE GENOMIC DNA]</scope>
    <source>
        <strain evidence="2 3">MS-1</strain>
    </source>
</reference>
<gene>
    <name evidence="2" type="ORF">HMPREF1536_04358</name>
</gene>
<evidence type="ECO:0000256" key="1">
    <source>
        <dbReference type="SAM" id="Phobius"/>
    </source>
</evidence>
<feature type="transmembrane region" description="Helical" evidence="1">
    <location>
        <begin position="127"/>
        <end position="147"/>
    </location>
</feature>
<dbReference type="AlphaFoldDB" id="A0A0F5IUR6"/>
<feature type="transmembrane region" description="Helical" evidence="1">
    <location>
        <begin position="167"/>
        <end position="193"/>
    </location>
</feature>
<evidence type="ECO:0008006" key="4">
    <source>
        <dbReference type="Google" id="ProtNLM"/>
    </source>
</evidence>
<feature type="transmembrane region" description="Helical" evidence="1">
    <location>
        <begin position="49"/>
        <end position="74"/>
    </location>
</feature>
<proteinExistence type="predicted"/>
<dbReference type="Proteomes" id="UP000033035">
    <property type="component" value="Unassembled WGS sequence"/>
</dbReference>
<keyword evidence="1" id="KW-0472">Membrane</keyword>
<evidence type="ECO:0000313" key="2">
    <source>
        <dbReference type="EMBL" id="KKB49294.1"/>
    </source>
</evidence>
<feature type="transmembrane region" description="Helical" evidence="1">
    <location>
        <begin position="214"/>
        <end position="236"/>
    </location>
</feature>
<dbReference type="STRING" id="1203610.HMPREF1536_04358"/>
<evidence type="ECO:0000313" key="3">
    <source>
        <dbReference type="Proteomes" id="UP000033035"/>
    </source>
</evidence>
<dbReference type="PATRIC" id="fig|1203610.3.peg.4437"/>